<accession>C0G928</accession>
<sequence length="48" mass="5312">MMVEGPNRTGKVIAAGGNDRRQSHTIDASAIWSISHFIEPLEVLYPFV</sequence>
<comment type="caution">
    <text evidence="1">The sequence shown here is derived from an EMBL/GenBank/DDBJ whole genome shotgun (WGS) entry which is preliminary data.</text>
</comment>
<gene>
    <name evidence="1" type="ORF">BCETI_6000382</name>
</gene>
<proteinExistence type="predicted"/>
<evidence type="ECO:0000313" key="1">
    <source>
        <dbReference type="EMBL" id="EEH13442.1"/>
    </source>
</evidence>
<name>C0G928_9HYPH</name>
<organism evidence="1 2">
    <name type="scientific">Brucella ceti str. Cudo</name>
    <dbReference type="NCBI Taxonomy" id="595497"/>
    <lineage>
        <taxon>Bacteria</taxon>
        <taxon>Pseudomonadati</taxon>
        <taxon>Pseudomonadota</taxon>
        <taxon>Alphaproteobacteria</taxon>
        <taxon>Hyphomicrobiales</taxon>
        <taxon>Brucellaceae</taxon>
        <taxon>Brucella/Ochrobactrum group</taxon>
        <taxon>Brucella</taxon>
    </lineage>
</organism>
<dbReference type="EMBL" id="ACJD01000006">
    <property type="protein sequence ID" value="EEH13442.1"/>
    <property type="molecule type" value="Genomic_DNA"/>
</dbReference>
<reference evidence="1 2" key="1">
    <citation type="submission" date="2009-03" db="EMBL/GenBank/DDBJ databases">
        <authorList>
            <person name="Setubal J.C."/>
            <person name="Boyle S."/>
            <person name="Crasta O.R."/>
            <person name="Gillespie J.J."/>
            <person name="Kenyon R.W."/>
            <person name="Lu J."/>
            <person name="Mane S."/>
            <person name="Nagrani S."/>
            <person name="Shallom J.M."/>
            <person name="Shallom S."/>
            <person name="Shukla M."/>
            <person name="Snyder E.E."/>
            <person name="Sobral B.W."/>
            <person name="Wattam A.R."/>
            <person name="Will R."/>
            <person name="Williams K."/>
            <person name="Yoo H."/>
            <person name="Bruce D.H."/>
            <person name="Detter C."/>
            <person name="Munk C."/>
            <person name="Brettin T.S."/>
            <person name="Ficht T."/>
        </authorList>
    </citation>
    <scope>NUCLEOTIDE SEQUENCE [LARGE SCALE GENOMIC DNA]</scope>
    <source>
        <strain evidence="1 2">Cudo</strain>
    </source>
</reference>
<evidence type="ECO:0000313" key="2">
    <source>
        <dbReference type="Proteomes" id="UP000003678"/>
    </source>
</evidence>
<dbReference type="AlphaFoldDB" id="C0G928"/>
<protein>
    <submittedName>
        <fullName evidence="1">Uncharacterized protein</fullName>
    </submittedName>
</protein>
<dbReference type="Proteomes" id="UP000003678">
    <property type="component" value="Unassembled WGS sequence"/>
</dbReference>